<dbReference type="InterPro" id="IPR051639">
    <property type="entry name" value="BCD1"/>
</dbReference>
<proteinExistence type="inferred from homology"/>
<keyword evidence="6" id="KW-0862">Zinc</keyword>
<dbReference type="SUPFAM" id="SSF144232">
    <property type="entry name" value="HIT/MYND zinc finger-like"/>
    <property type="match status" value="1"/>
</dbReference>
<dbReference type="GO" id="GO:0070761">
    <property type="term" value="C:pre-snoRNP complex"/>
    <property type="evidence" value="ECO:0007669"/>
    <property type="project" value="TreeGrafter"/>
</dbReference>
<reference evidence="16" key="2">
    <citation type="submission" date="2025-09" db="UniProtKB">
        <authorList>
            <consortium name="Ensembl"/>
        </authorList>
    </citation>
    <scope>IDENTIFICATION</scope>
</reference>
<dbReference type="GO" id="GO:0000463">
    <property type="term" value="P:maturation of LSU-rRNA from tricistronic rRNA transcript (SSU-rRNA, 5.8S rRNA, LSU-rRNA)"/>
    <property type="evidence" value="ECO:0007669"/>
    <property type="project" value="TreeGrafter"/>
</dbReference>
<evidence type="ECO:0000256" key="5">
    <source>
        <dbReference type="ARBA" id="ARBA00022771"/>
    </source>
</evidence>
<evidence type="ECO:0000256" key="13">
    <source>
        <dbReference type="PROSITE-ProRule" id="PRU00453"/>
    </source>
</evidence>
<comment type="similarity">
    <text evidence="9">Belongs to the BCD1 family.</text>
</comment>
<comment type="subunit">
    <text evidence="10">Interacts with FBL, SNU13, NOP58, NUFIP1, RUVBL1, RUVBL2 and TAF9. Interacts (via HIT-type zinc finger) with the RUVBL1/RUVBL2 complex in the presence of ADP.</text>
</comment>
<dbReference type="CDD" id="cd23023">
    <property type="entry name" value="zf-HIT_BCD1"/>
    <property type="match status" value="1"/>
</dbReference>
<dbReference type="Proteomes" id="UP000472270">
    <property type="component" value="Unassembled WGS sequence"/>
</dbReference>
<comment type="function">
    <text evidence="8">Required for box C/D snoRNAs accumulation involved in snoRNA processing, snoRNA transport to the nucleolus and ribosome biogenesis.</text>
</comment>
<keyword evidence="2" id="KW-0690">Ribosome biogenesis</keyword>
<organism evidence="16 17">
    <name type="scientific">Sinocyclocheilus rhinocerous</name>
    <dbReference type="NCBI Taxonomy" id="307959"/>
    <lineage>
        <taxon>Eukaryota</taxon>
        <taxon>Metazoa</taxon>
        <taxon>Chordata</taxon>
        <taxon>Craniata</taxon>
        <taxon>Vertebrata</taxon>
        <taxon>Euteleostomi</taxon>
        <taxon>Actinopterygii</taxon>
        <taxon>Neopterygii</taxon>
        <taxon>Teleostei</taxon>
        <taxon>Ostariophysi</taxon>
        <taxon>Cypriniformes</taxon>
        <taxon>Cyprinidae</taxon>
        <taxon>Cyprininae</taxon>
        <taxon>Sinocyclocheilus</taxon>
    </lineage>
</organism>
<dbReference type="PROSITE" id="PS51083">
    <property type="entry name" value="ZF_HIT"/>
    <property type="match status" value="1"/>
</dbReference>
<evidence type="ECO:0000256" key="7">
    <source>
        <dbReference type="ARBA" id="ARBA00022843"/>
    </source>
</evidence>
<evidence type="ECO:0000256" key="10">
    <source>
        <dbReference type="ARBA" id="ARBA00061949"/>
    </source>
</evidence>
<keyword evidence="3" id="KW-0597">Phosphoprotein</keyword>
<evidence type="ECO:0000256" key="3">
    <source>
        <dbReference type="ARBA" id="ARBA00022553"/>
    </source>
</evidence>
<feature type="domain" description="HIT-type" evidence="15">
    <location>
        <begin position="27"/>
        <end position="61"/>
    </location>
</feature>
<keyword evidence="7" id="KW-0832">Ubl conjugation</keyword>
<evidence type="ECO:0000256" key="9">
    <source>
        <dbReference type="ARBA" id="ARBA00049654"/>
    </source>
</evidence>
<accession>A0A673GSS3</accession>
<evidence type="ECO:0000256" key="8">
    <source>
        <dbReference type="ARBA" id="ARBA00049598"/>
    </source>
</evidence>
<dbReference type="Pfam" id="PF04438">
    <property type="entry name" value="zf-HIT"/>
    <property type="match status" value="1"/>
</dbReference>
<keyword evidence="5 13" id="KW-0863">Zinc-finger</keyword>
<dbReference type="InterPro" id="IPR057721">
    <property type="entry name" value="BCD1_alpha/beta"/>
</dbReference>
<evidence type="ECO:0000259" key="15">
    <source>
        <dbReference type="PROSITE" id="PS51083"/>
    </source>
</evidence>
<dbReference type="PANTHER" id="PTHR13483:SF3">
    <property type="entry name" value="BOX C_D SNORNA PROTEIN 1"/>
    <property type="match status" value="1"/>
</dbReference>
<evidence type="ECO:0000256" key="12">
    <source>
        <dbReference type="ARBA" id="ARBA00077531"/>
    </source>
</evidence>
<dbReference type="GO" id="GO:0000492">
    <property type="term" value="P:box C/D snoRNP assembly"/>
    <property type="evidence" value="ECO:0007669"/>
    <property type="project" value="TreeGrafter"/>
</dbReference>
<dbReference type="Gene3D" id="3.30.60.190">
    <property type="match status" value="1"/>
</dbReference>
<evidence type="ECO:0000256" key="11">
    <source>
        <dbReference type="ARBA" id="ARBA00068630"/>
    </source>
</evidence>
<dbReference type="GO" id="GO:0005634">
    <property type="term" value="C:nucleus"/>
    <property type="evidence" value="ECO:0007669"/>
    <property type="project" value="TreeGrafter"/>
</dbReference>
<feature type="region of interest" description="Disordered" evidence="14">
    <location>
        <begin position="243"/>
        <end position="319"/>
    </location>
</feature>
<evidence type="ECO:0000256" key="4">
    <source>
        <dbReference type="ARBA" id="ARBA00022723"/>
    </source>
</evidence>
<dbReference type="Pfam" id="PF25790">
    <property type="entry name" value="BCD1"/>
    <property type="match status" value="1"/>
</dbReference>
<dbReference type="GO" id="GO:0048254">
    <property type="term" value="P:snoRNA localization"/>
    <property type="evidence" value="ECO:0007669"/>
    <property type="project" value="TreeGrafter"/>
</dbReference>
<feature type="region of interest" description="Disordered" evidence="14">
    <location>
        <begin position="370"/>
        <end position="402"/>
    </location>
</feature>
<evidence type="ECO:0000313" key="17">
    <source>
        <dbReference type="Proteomes" id="UP000472270"/>
    </source>
</evidence>
<evidence type="ECO:0000256" key="1">
    <source>
        <dbReference type="ARBA" id="ARBA00022499"/>
    </source>
</evidence>
<dbReference type="FunFam" id="3.30.60.190:FF:000001">
    <property type="entry name" value="box C/D snoRNA protein 1"/>
    <property type="match status" value="1"/>
</dbReference>
<evidence type="ECO:0000256" key="14">
    <source>
        <dbReference type="SAM" id="MobiDB-lite"/>
    </source>
</evidence>
<name>A0A673GSS3_9TELE</name>
<protein>
    <recommendedName>
        <fullName evidence="11">Box C/D snoRNA protein 1</fullName>
    </recommendedName>
    <alternativeName>
        <fullName evidence="12">Zinc finger HIT domain-containing protein 6</fullName>
    </alternativeName>
</protein>
<dbReference type="PANTHER" id="PTHR13483">
    <property type="entry name" value="BOX C_D SNORNA PROTEIN 1-RELATED"/>
    <property type="match status" value="1"/>
</dbReference>
<sequence>MLPVMDNSGKADDDRRGVKRKMALSSCDVCETKEAKYRCPSCRKHTCSLACVKQHKMVSGCCGVRDKTAFIPLAEFNEINLLNDYRILEDTARLTQQSNRDRVLLRSRRHPKEGMWMIRKARAVKVTLRFLPKVFSKHRENRTIFRRALKVYVRSPQEDIRVFLKSEQTQPNSLRYLELDLKTTLQENLMQKTIVEYPEVFVVLQQHSQQYLTRRPERSNVVQGVASASVTRTSCSLAEPRSEALVHVPKKPKVSEDDELEDGEIRSEEEDGNTEDDDGDAENKRPAMHPDGNDDRDEEEVEMKDCTHNSVQDAREDDWNQNKVVSVNITSKTEEIMMVSQGPEEADSTETVTGDARRLCADDKLEKNIHSNAGLPEDHGVQDKNCDNGAMHDEDGKSDTQHDSCIAVHNANVQIQVKLNMHEENADIYSSGSENQANM</sequence>
<keyword evidence="1" id="KW-1017">Isopeptide bond</keyword>
<reference evidence="16" key="1">
    <citation type="submission" date="2025-08" db="UniProtKB">
        <authorList>
            <consortium name="Ensembl"/>
        </authorList>
    </citation>
    <scope>IDENTIFICATION</scope>
</reference>
<gene>
    <name evidence="16" type="primary">LOC107709513</name>
</gene>
<dbReference type="Ensembl" id="ENSSRHT00000017056.1">
    <property type="protein sequence ID" value="ENSSRHP00000016511.1"/>
    <property type="gene ID" value="ENSSRHG00000009099.1"/>
</dbReference>
<dbReference type="GO" id="GO:0008270">
    <property type="term" value="F:zinc ion binding"/>
    <property type="evidence" value="ECO:0007669"/>
    <property type="project" value="UniProtKB-UniRule"/>
</dbReference>
<evidence type="ECO:0000256" key="2">
    <source>
        <dbReference type="ARBA" id="ARBA00022517"/>
    </source>
</evidence>
<feature type="compositionally biased region" description="Basic and acidic residues" evidence="14">
    <location>
        <begin position="303"/>
        <end position="319"/>
    </location>
</feature>
<evidence type="ECO:0000313" key="16">
    <source>
        <dbReference type="Ensembl" id="ENSSRHP00000016511.1"/>
    </source>
</evidence>
<keyword evidence="4" id="KW-0479">Metal-binding</keyword>
<dbReference type="AlphaFoldDB" id="A0A673GSS3"/>
<keyword evidence="17" id="KW-1185">Reference proteome</keyword>
<feature type="compositionally biased region" description="Acidic residues" evidence="14">
    <location>
        <begin position="256"/>
        <end position="280"/>
    </location>
</feature>
<feature type="compositionally biased region" description="Basic and acidic residues" evidence="14">
    <location>
        <begin position="376"/>
        <end position="402"/>
    </location>
</feature>
<dbReference type="InterPro" id="IPR007529">
    <property type="entry name" value="Znf_HIT"/>
</dbReference>
<evidence type="ECO:0000256" key="6">
    <source>
        <dbReference type="ARBA" id="ARBA00022833"/>
    </source>
</evidence>